<gene>
    <name evidence="1" type="ORF">METZ01_LOCUS385527</name>
</gene>
<sequence length="120" mass="13792">MKITGVDVFIYKHPQHYMLRGVEETPGRIKGTDYFFEPHWRQSYSRQVESCLVKVTTDNGLEGWGEAQAPIMPEMPGTIIQRLFGPILIGRDPLEREWVYDQLYHINNVRGHGSGFAVDA</sequence>
<dbReference type="SUPFAM" id="SSF54826">
    <property type="entry name" value="Enolase N-terminal domain-like"/>
    <property type="match status" value="1"/>
</dbReference>
<dbReference type="Gene3D" id="3.30.390.10">
    <property type="entry name" value="Enolase-like, N-terminal domain"/>
    <property type="match status" value="1"/>
</dbReference>
<reference evidence="1" key="1">
    <citation type="submission" date="2018-05" db="EMBL/GenBank/DDBJ databases">
        <authorList>
            <person name="Lanie J.A."/>
            <person name="Ng W.-L."/>
            <person name="Kazmierczak K.M."/>
            <person name="Andrzejewski T.M."/>
            <person name="Davidsen T.M."/>
            <person name="Wayne K.J."/>
            <person name="Tettelin H."/>
            <person name="Glass J.I."/>
            <person name="Rusch D."/>
            <person name="Podicherti R."/>
            <person name="Tsui H.-C.T."/>
            <person name="Winkler M.E."/>
        </authorList>
    </citation>
    <scope>NUCLEOTIDE SEQUENCE</scope>
</reference>
<name>A0A382UEI8_9ZZZZ</name>
<organism evidence="1">
    <name type="scientific">marine metagenome</name>
    <dbReference type="NCBI Taxonomy" id="408172"/>
    <lineage>
        <taxon>unclassified sequences</taxon>
        <taxon>metagenomes</taxon>
        <taxon>ecological metagenomes</taxon>
    </lineage>
</organism>
<evidence type="ECO:0000313" key="1">
    <source>
        <dbReference type="EMBL" id="SVD32673.1"/>
    </source>
</evidence>
<proteinExistence type="predicted"/>
<dbReference type="AlphaFoldDB" id="A0A382UEI8"/>
<dbReference type="EMBL" id="UINC01143641">
    <property type="protein sequence ID" value="SVD32673.1"/>
    <property type="molecule type" value="Genomic_DNA"/>
</dbReference>
<dbReference type="InterPro" id="IPR029017">
    <property type="entry name" value="Enolase-like_N"/>
</dbReference>
<protein>
    <recommendedName>
        <fullName evidence="2">Mandelate racemase/muconate lactonizing enzyme N-terminal domain-containing protein</fullName>
    </recommendedName>
</protein>
<accession>A0A382UEI8</accession>
<evidence type="ECO:0008006" key="2">
    <source>
        <dbReference type="Google" id="ProtNLM"/>
    </source>
</evidence>
<feature type="non-terminal residue" evidence="1">
    <location>
        <position position="120"/>
    </location>
</feature>